<reference evidence="3" key="1">
    <citation type="submission" date="2018-07" db="EMBL/GenBank/DDBJ databases">
        <authorList>
            <person name="Safronova V.I."/>
            <person name="Chirak E.R."/>
            <person name="Sazanova A.L."/>
        </authorList>
    </citation>
    <scope>NUCLEOTIDE SEQUENCE [LARGE SCALE GENOMIC DNA]</scope>
    <source>
        <strain evidence="3">RCAM04685</strain>
    </source>
</reference>
<protein>
    <recommendedName>
        <fullName evidence="4">PepSY domain-containing protein</fullName>
    </recommendedName>
</protein>
<dbReference type="RefSeq" id="WP_114827264.1">
    <property type="nucleotide sequence ID" value="NZ_QQTO01000019.1"/>
</dbReference>
<dbReference type="Proteomes" id="UP000255207">
    <property type="component" value="Unassembled WGS sequence"/>
</dbReference>
<feature type="signal peptide" evidence="1">
    <location>
        <begin position="1"/>
        <end position="21"/>
    </location>
</feature>
<proteinExistence type="predicted"/>
<evidence type="ECO:0000256" key="1">
    <source>
        <dbReference type="SAM" id="SignalP"/>
    </source>
</evidence>
<name>A0A370LB07_9HYPH</name>
<feature type="chain" id="PRO_5030068556" description="PepSY domain-containing protein" evidence="1">
    <location>
        <begin position="22"/>
        <end position="94"/>
    </location>
</feature>
<dbReference type="EMBL" id="QQTP01000001">
    <property type="protein sequence ID" value="RDJ29147.1"/>
    <property type="molecule type" value="Genomic_DNA"/>
</dbReference>
<evidence type="ECO:0008006" key="4">
    <source>
        <dbReference type="Google" id="ProtNLM"/>
    </source>
</evidence>
<organism evidence="2 3">
    <name type="scientific">Bosea caraganae</name>
    <dbReference type="NCBI Taxonomy" id="2763117"/>
    <lineage>
        <taxon>Bacteria</taxon>
        <taxon>Pseudomonadati</taxon>
        <taxon>Pseudomonadota</taxon>
        <taxon>Alphaproteobacteria</taxon>
        <taxon>Hyphomicrobiales</taxon>
        <taxon>Boseaceae</taxon>
        <taxon>Bosea</taxon>
    </lineage>
</organism>
<accession>A0A370LB07</accession>
<keyword evidence="1" id="KW-0732">Signal</keyword>
<evidence type="ECO:0000313" key="2">
    <source>
        <dbReference type="EMBL" id="RDJ29147.1"/>
    </source>
</evidence>
<keyword evidence="3" id="KW-1185">Reference proteome</keyword>
<comment type="caution">
    <text evidence="2">The sequence shown here is derived from an EMBL/GenBank/DDBJ whole genome shotgun (WGS) entry which is preliminary data.</text>
</comment>
<sequence>MPMIIGGMACLSFLFLATASATPAASPVGMDRSTAKPPYIRIDQRQARDIAWDYGITRIEEMALSGSRWEIAGRDSEDEEIALDIDAHSGEVSR</sequence>
<dbReference type="OrthoDB" id="8163066at2"/>
<gene>
    <name evidence="2" type="ORF">DWE98_00775</name>
</gene>
<dbReference type="AlphaFoldDB" id="A0A370LB07"/>
<evidence type="ECO:0000313" key="3">
    <source>
        <dbReference type="Proteomes" id="UP000255207"/>
    </source>
</evidence>